<protein>
    <submittedName>
        <fullName evidence="1">Uncharacterized protein</fullName>
    </submittedName>
</protein>
<sequence length="252" mass="28608">MYYLDQDSLPSVDELARYDLVVIDHEWAQRAPQSLFRALDEVHLALRLLAYVNLVDYPDALGLAEYRPGRYDPWQFSDSTSSSFPPRWLATTAFGSTVSEWPKTSLANLTDVVPQVQGRIFAEYAAQWVVDRVWATGMWDGILLDVWGDRIYTADQDRWDIDGDGIDETDEQIYGPDGPWARGLARAEQLMRAQMPEAILIANSNRTLHRSPLNGRAWESFADPLAAGIRKQMCRTTSRPSRPANSNLPAYR</sequence>
<dbReference type="GeneID" id="86868661"/>
<proteinExistence type="predicted"/>
<dbReference type="RefSeq" id="WP_052227332.1">
    <property type="nucleotide sequence ID" value="NZ_CP022915.1"/>
</dbReference>
<evidence type="ECO:0000313" key="2">
    <source>
        <dbReference type="Proteomes" id="UP000593818"/>
    </source>
</evidence>
<dbReference type="AlphaFoldDB" id="A0A7M2XVI5"/>
<dbReference type="EMBL" id="CP063452">
    <property type="protein sequence ID" value="QOW01779.1"/>
    <property type="molecule type" value="Genomic_DNA"/>
</dbReference>
<organism evidence="1 2">
    <name type="scientific">Rhodococcus pyridinivorans</name>
    <dbReference type="NCBI Taxonomy" id="103816"/>
    <lineage>
        <taxon>Bacteria</taxon>
        <taxon>Bacillati</taxon>
        <taxon>Actinomycetota</taxon>
        <taxon>Actinomycetes</taxon>
        <taxon>Mycobacteriales</taxon>
        <taxon>Nocardiaceae</taxon>
        <taxon>Rhodococcus</taxon>
    </lineage>
</organism>
<geneLocation type="plasmid" evidence="1 2">
    <name>pRh5Ap-243</name>
</geneLocation>
<dbReference type="Pfam" id="PF14885">
    <property type="entry name" value="GHL15"/>
    <property type="match status" value="1"/>
</dbReference>
<gene>
    <name evidence="1" type="ORF">INP59_25870</name>
</gene>
<dbReference type="InterPro" id="IPR029455">
    <property type="entry name" value="GHL15"/>
</dbReference>
<keyword evidence="1" id="KW-0614">Plasmid</keyword>
<dbReference type="Proteomes" id="UP000593818">
    <property type="component" value="Plasmid pRh5Ap-243"/>
</dbReference>
<name>A0A7M2XVI5_9NOCA</name>
<evidence type="ECO:0000313" key="1">
    <source>
        <dbReference type="EMBL" id="QOW01779.1"/>
    </source>
</evidence>
<keyword evidence="2" id="KW-1185">Reference proteome</keyword>
<accession>A0A7M2XVI5</accession>
<reference evidence="1 2" key="1">
    <citation type="submission" date="2020-10" db="EMBL/GenBank/DDBJ databases">
        <title>Whole genome sequence of oil-degrading bacteria Rhodococcus pyridinivorans strain 5Ap.</title>
        <authorList>
            <person name="Akhremchuk A.E."/>
            <person name="Valentovich L.N."/>
            <person name="Charniauskaya M.I."/>
            <person name="Bukliarevich H.A."/>
            <person name="Titok M.A."/>
        </authorList>
    </citation>
    <scope>NUCLEOTIDE SEQUENCE [LARGE SCALE GENOMIC DNA]</scope>
    <source>
        <strain evidence="1 2">5Ap</strain>
        <plasmid evidence="1 2">pRh5Ap-243</plasmid>
    </source>
</reference>